<evidence type="ECO:0000256" key="1">
    <source>
        <dbReference type="SAM" id="MobiDB-lite"/>
    </source>
</evidence>
<dbReference type="OrthoDB" id="10034606at2759"/>
<evidence type="ECO:0000259" key="2">
    <source>
        <dbReference type="Pfam" id="PF17182"/>
    </source>
</evidence>
<dbReference type="SUPFAM" id="SSF52266">
    <property type="entry name" value="SGNH hydrolase"/>
    <property type="match status" value="1"/>
</dbReference>
<feature type="domain" description="OSK" evidence="2">
    <location>
        <begin position="245"/>
        <end position="359"/>
    </location>
</feature>
<dbReference type="Gene3D" id="3.40.50.1110">
    <property type="entry name" value="SGNH hydrolase"/>
    <property type="match status" value="1"/>
</dbReference>
<evidence type="ECO:0000313" key="3">
    <source>
        <dbReference type="EMBL" id="KAG8226836.1"/>
    </source>
</evidence>
<proteinExistence type="predicted"/>
<dbReference type="Proteomes" id="UP000792457">
    <property type="component" value="Unassembled WGS sequence"/>
</dbReference>
<keyword evidence="4" id="KW-1185">Reference proteome</keyword>
<comment type="caution">
    <text evidence="3">The sequence shown here is derived from an EMBL/GenBank/DDBJ whole genome shotgun (WGS) entry which is preliminary data.</text>
</comment>
<gene>
    <name evidence="3" type="ORF">J437_LFUL007086</name>
</gene>
<reference evidence="3" key="1">
    <citation type="submission" date="2013-04" db="EMBL/GenBank/DDBJ databases">
        <authorList>
            <person name="Qu J."/>
            <person name="Murali S.C."/>
            <person name="Bandaranaike D."/>
            <person name="Bellair M."/>
            <person name="Blankenburg K."/>
            <person name="Chao H."/>
            <person name="Dinh H."/>
            <person name="Doddapaneni H."/>
            <person name="Downs B."/>
            <person name="Dugan-Rocha S."/>
            <person name="Elkadiri S."/>
            <person name="Gnanaolivu R.D."/>
            <person name="Hernandez B."/>
            <person name="Javaid M."/>
            <person name="Jayaseelan J.C."/>
            <person name="Lee S."/>
            <person name="Li M."/>
            <person name="Ming W."/>
            <person name="Munidasa M."/>
            <person name="Muniz J."/>
            <person name="Nguyen L."/>
            <person name="Ongeri F."/>
            <person name="Osuji N."/>
            <person name="Pu L.-L."/>
            <person name="Puazo M."/>
            <person name="Qu C."/>
            <person name="Quiroz J."/>
            <person name="Raj R."/>
            <person name="Weissenberger G."/>
            <person name="Xin Y."/>
            <person name="Zou X."/>
            <person name="Han Y."/>
            <person name="Richards S."/>
            <person name="Worley K."/>
            <person name="Muzny D."/>
            <person name="Gibbs R."/>
        </authorList>
    </citation>
    <scope>NUCLEOTIDE SEQUENCE</scope>
    <source>
        <strain evidence="3">Sampled in the wild</strain>
    </source>
</reference>
<organism evidence="3 4">
    <name type="scientific">Ladona fulva</name>
    <name type="common">Scarce chaser dragonfly</name>
    <name type="synonym">Libellula fulva</name>
    <dbReference type="NCBI Taxonomy" id="123851"/>
    <lineage>
        <taxon>Eukaryota</taxon>
        <taxon>Metazoa</taxon>
        <taxon>Ecdysozoa</taxon>
        <taxon>Arthropoda</taxon>
        <taxon>Hexapoda</taxon>
        <taxon>Insecta</taxon>
        <taxon>Pterygota</taxon>
        <taxon>Palaeoptera</taxon>
        <taxon>Odonata</taxon>
        <taxon>Epiprocta</taxon>
        <taxon>Anisoptera</taxon>
        <taxon>Libelluloidea</taxon>
        <taxon>Libellulidae</taxon>
        <taxon>Ladona</taxon>
    </lineage>
</organism>
<accession>A0A8K0NYK8</accession>
<feature type="compositionally biased region" description="Polar residues" evidence="1">
    <location>
        <begin position="175"/>
        <end position="185"/>
    </location>
</feature>
<feature type="region of interest" description="Disordered" evidence="1">
    <location>
        <begin position="86"/>
        <end position="121"/>
    </location>
</feature>
<dbReference type="Pfam" id="PF17182">
    <property type="entry name" value="OSK"/>
    <property type="match status" value="1"/>
</dbReference>
<dbReference type="InterPro" id="IPR036514">
    <property type="entry name" value="SGNH_hydro_sf"/>
</dbReference>
<dbReference type="InterPro" id="IPR033447">
    <property type="entry name" value="OSK"/>
</dbReference>
<dbReference type="AlphaFoldDB" id="A0A8K0NYK8"/>
<dbReference type="EMBL" id="KZ308299">
    <property type="protein sequence ID" value="KAG8226836.1"/>
    <property type="molecule type" value="Genomic_DNA"/>
</dbReference>
<protein>
    <recommendedName>
        <fullName evidence="2">OSK domain-containing protein</fullName>
    </recommendedName>
</protein>
<feature type="compositionally biased region" description="Low complexity" evidence="1">
    <location>
        <begin position="90"/>
        <end position="115"/>
    </location>
</feature>
<sequence>MEKRALRYPPPDPTHPAVGEEIMTSTPTGIQPPEEFTTLLPNLRDHMFLEREKKMIHINSKDRILPEKEEKGKQIFAILKRKAQRKLVDSPSHSSENSVESISSSSGESLPSCEEPNWRESLIPKTSDEYSLSWDNGEKRNVEKSSDKLLPSHTKKRDSNRLCTMTITYKNRYFSPTNSKGSLSTPRRDRYSPKKYKLPSSTPRKGNKESDSYQLATPWVADFMSSRGGSDTPRARPRISHPKFSRGPFLCTYQLLGDSLLVRFADQILNSKAVIGENGKYCNGLCVSGQTIDGLIEKVLNCSLPLEPKVIVLIGTNDFLKGSTFNEVRSCMLRLLDVLKTKVSEILLLTVPPIPRLKMSTFWDDWEKYNGFNNNSS</sequence>
<feature type="region of interest" description="Disordered" evidence="1">
    <location>
        <begin position="1"/>
        <end position="34"/>
    </location>
</feature>
<reference evidence="3" key="2">
    <citation type="submission" date="2017-10" db="EMBL/GenBank/DDBJ databases">
        <title>Ladona fulva Genome sequencing and assembly.</title>
        <authorList>
            <person name="Murali S."/>
            <person name="Richards S."/>
            <person name="Bandaranaike D."/>
            <person name="Bellair M."/>
            <person name="Blankenburg K."/>
            <person name="Chao H."/>
            <person name="Dinh H."/>
            <person name="Doddapaneni H."/>
            <person name="Dugan-Rocha S."/>
            <person name="Elkadiri S."/>
            <person name="Gnanaolivu R."/>
            <person name="Hernandez B."/>
            <person name="Skinner E."/>
            <person name="Javaid M."/>
            <person name="Lee S."/>
            <person name="Li M."/>
            <person name="Ming W."/>
            <person name="Munidasa M."/>
            <person name="Muniz J."/>
            <person name="Nguyen L."/>
            <person name="Hughes D."/>
            <person name="Osuji N."/>
            <person name="Pu L.-L."/>
            <person name="Puazo M."/>
            <person name="Qu C."/>
            <person name="Quiroz J."/>
            <person name="Raj R."/>
            <person name="Weissenberger G."/>
            <person name="Xin Y."/>
            <person name="Zou X."/>
            <person name="Han Y."/>
            <person name="Worley K."/>
            <person name="Muzny D."/>
            <person name="Gibbs R."/>
        </authorList>
    </citation>
    <scope>NUCLEOTIDE SEQUENCE</scope>
    <source>
        <strain evidence="3">Sampled in the wild</strain>
    </source>
</reference>
<name>A0A8K0NYK8_LADFU</name>
<feature type="region of interest" description="Disordered" evidence="1">
    <location>
        <begin position="175"/>
        <end position="212"/>
    </location>
</feature>
<evidence type="ECO:0000313" key="4">
    <source>
        <dbReference type="Proteomes" id="UP000792457"/>
    </source>
</evidence>